<proteinExistence type="predicted"/>
<feature type="compositionally biased region" description="Polar residues" evidence="1">
    <location>
        <begin position="170"/>
        <end position="181"/>
    </location>
</feature>
<dbReference type="EMBL" id="JAINUG010000354">
    <property type="protein sequence ID" value="KAJ8377423.1"/>
    <property type="molecule type" value="Genomic_DNA"/>
</dbReference>
<keyword evidence="3" id="KW-1185">Reference proteome</keyword>
<evidence type="ECO:0000313" key="2">
    <source>
        <dbReference type="EMBL" id="KAJ8377423.1"/>
    </source>
</evidence>
<evidence type="ECO:0000313" key="3">
    <source>
        <dbReference type="Proteomes" id="UP001221898"/>
    </source>
</evidence>
<comment type="caution">
    <text evidence="2">The sequence shown here is derived from an EMBL/GenBank/DDBJ whole genome shotgun (WGS) entry which is preliminary data.</text>
</comment>
<gene>
    <name evidence="2" type="ORF">AAFF_G00260280</name>
</gene>
<feature type="compositionally biased region" description="Basic and acidic residues" evidence="1">
    <location>
        <begin position="224"/>
        <end position="233"/>
    </location>
</feature>
<feature type="region of interest" description="Disordered" evidence="1">
    <location>
        <begin position="1"/>
        <end position="21"/>
    </location>
</feature>
<organism evidence="2 3">
    <name type="scientific">Aldrovandia affinis</name>
    <dbReference type="NCBI Taxonomy" id="143900"/>
    <lineage>
        <taxon>Eukaryota</taxon>
        <taxon>Metazoa</taxon>
        <taxon>Chordata</taxon>
        <taxon>Craniata</taxon>
        <taxon>Vertebrata</taxon>
        <taxon>Euteleostomi</taxon>
        <taxon>Actinopterygii</taxon>
        <taxon>Neopterygii</taxon>
        <taxon>Teleostei</taxon>
        <taxon>Notacanthiformes</taxon>
        <taxon>Halosauridae</taxon>
        <taxon>Aldrovandia</taxon>
    </lineage>
</organism>
<dbReference type="Proteomes" id="UP001221898">
    <property type="component" value="Unassembled WGS sequence"/>
</dbReference>
<feature type="region of interest" description="Disordered" evidence="1">
    <location>
        <begin position="103"/>
        <end position="233"/>
    </location>
</feature>
<protein>
    <submittedName>
        <fullName evidence="2">Uncharacterized protein</fullName>
    </submittedName>
</protein>
<sequence length="233" mass="25863">MDGNRFAPSKPLPLPCGDTDRSHFLEAGTRAFRLRIKERSASQNRVRPSRRNTLSEKRCDGEIYAAGSRTHEEREERVQFKGNRGTSRLEPHALSPALRTCASPPITLYTPPRDLTHYRPSQPSRAGVTPPQCQERDIRVRSQRSPPERALVVGERGQEAGPGTSDSRRSSSLRYTPQESSVAVLRAKPKTLRARCCPTFPTHSAAGSRDGAVVSGPTAGMRNLRSERQEEPK</sequence>
<name>A0AAD7W2X7_9TELE</name>
<reference evidence="2" key="1">
    <citation type="journal article" date="2023" name="Science">
        <title>Genome structures resolve the early diversification of teleost fishes.</title>
        <authorList>
            <person name="Parey E."/>
            <person name="Louis A."/>
            <person name="Montfort J."/>
            <person name="Bouchez O."/>
            <person name="Roques C."/>
            <person name="Iampietro C."/>
            <person name="Lluch J."/>
            <person name="Castinel A."/>
            <person name="Donnadieu C."/>
            <person name="Desvignes T."/>
            <person name="Floi Bucao C."/>
            <person name="Jouanno E."/>
            <person name="Wen M."/>
            <person name="Mejri S."/>
            <person name="Dirks R."/>
            <person name="Jansen H."/>
            <person name="Henkel C."/>
            <person name="Chen W.J."/>
            <person name="Zahm M."/>
            <person name="Cabau C."/>
            <person name="Klopp C."/>
            <person name="Thompson A.W."/>
            <person name="Robinson-Rechavi M."/>
            <person name="Braasch I."/>
            <person name="Lecointre G."/>
            <person name="Bobe J."/>
            <person name="Postlethwait J.H."/>
            <person name="Berthelot C."/>
            <person name="Roest Crollius H."/>
            <person name="Guiguen Y."/>
        </authorList>
    </citation>
    <scope>NUCLEOTIDE SEQUENCE</scope>
    <source>
        <strain evidence="2">NC1722</strain>
    </source>
</reference>
<dbReference type="AlphaFoldDB" id="A0AAD7W2X7"/>
<evidence type="ECO:0000256" key="1">
    <source>
        <dbReference type="SAM" id="MobiDB-lite"/>
    </source>
</evidence>
<accession>A0AAD7W2X7</accession>